<evidence type="ECO:0000256" key="1">
    <source>
        <dbReference type="SAM" id="Phobius"/>
    </source>
</evidence>
<dbReference type="AlphaFoldDB" id="A0A1I6HR38"/>
<dbReference type="Proteomes" id="UP000199659">
    <property type="component" value="Unassembled WGS sequence"/>
</dbReference>
<feature type="transmembrane region" description="Helical" evidence="1">
    <location>
        <begin position="76"/>
        <end position="97"/>
    </location>
</feature>
<name>A0A1I6HR38_9FIRM</name>
<feature type="transmembrane region" description="Helical" evidence="1">
    <location>
        <begin position="260"/>
        <end position="278"/>
    </location>
</feature>
<feature type="transmembrane region" description="Helical" evidence="1">
    <location>
        <begin position="12"/>
        <end position="31"/>
    </location>
</feature>
<reference evidence="2 3" key="1">
    <citation type="submission" date="2016-10" db="EMBL/GenBank/DDBJ databases">
        <authorList>
            <person name="de Groot N.N."/>
        </authorList>
    </citation>
    <scope>NUCLEOTIDE SEQUENCE [LARGE SCALE GENOMIC DNA]</scope>
    <source>
        <strain evidence="2 3">743A</strain>
    </source>
</reference>
<evidence type="ECO:0008006" key="4">
    <source>
        <dbReference type="Google" id="ProtNLM"/>
    </source>
</evidence>
<proteinExistence type="predicted"/>
<accession>A0A1I6HR38</accession>
<keyword evidence="1" id="KW-1133">Transmembrane helix</keyword>
<dbReference type="OrthoDB" id="1822673at2"/>
<organism evidence="2 3">
    <name type="scientific">Anaeromicropila populeti</name>
    <dbReference type="NCBI Taxonomy" id="37658"/>
    <lineage>
        <taxon>Bacteria</taxon>
        <taxon>Bacillati</taxon>
        <taxon>Bacillota</taxon>
        <taxon>Clostridia</taxon>
        <taxon>Lachnospirales</taxon>
        <taxon>Lachnospiraceae</taxon>
        <taxon>Anaeromicropila</taxon>
    </lineage>
</organism>
<feature type="transmembrane region" description="Helical" evidence="1">
    <location>
        <begin position="171"/>
        <end position="195"/>
    </location>
</feature>
<protein>
    <recommendedName>
        <fullName evidence="4">ABC-2 family transporter protein</fullName>
    </recommendedName>
</protein>
<evidence type="ECO:0000313" key="2">
    <source>
        <dbReference type="EMBL" id="SFR56730.1"/>
    </source>
</evidence>
<dbReference type="RefSeq" id="WP_092558803.1">
    <property type="nucleotide sequence ID" value="NZ_FOYZ01000001.1"/>
</dbReference>
<sequence length="286" mass="32390">MKTLHTLKIELWKTIGNLGFVVSIFITFGLLCTTEVYIDTMTGKAYNVIEALLQINQEIAKTEISFAAPIILQGAFSSYFAMFIPIIAAFPFIPNFCAERNSGLIRYTIQRTGKIRYYITKFLSAILGGGLSVLLGYCLYGAMITMLFPSIKDYNLPKEILTLYTGTNIMLRNLLLIIGIFLYGCFSTIPAFFLAAFVRNRYIITCVPFMVTYLFSSSLTKLIYDGMATQNQKLIDIGNTLKPEGISRLYQQDAISRNCLLIYLVFMSICFLLFVIIMNRRFDLGE</sequence>
<evidence type="ECO:0000313" key="3">
    <source>
        <dbReference type="Proteomes" id="UP000199659"/>
    </source>
</evidence>
<dbReference type="STRING" id="37658.SAMN05661086_00172"/>
<dbReference type="EMBL" id="FOYZ01000001">
    <property type="protein sequence ID" value="SFR56730.1"/>
    <property type="molecule type" value="Genomic_DNA"/>
</dbReference>
<feature type="transmembrane region" description="Helical" evidence="1">
    <location>
        <begin position="118"/>
        <end position="151"/>
    </location>
</feature>
<keyword evidence="1" id="KW-0812">Transmembrane</keyword>
<gene>
    <name evidence="2" type="ORF">SAMN05661086_00172</name>
</gene>
<keyword evidence="3" id="KW-1185">Reference proteome</keyword>
<keyword evidence="1" id="KW-0472">Membrane</keyword>